<feature type="domain" description="BPTI/Kunitz inhibitor" evidence="4">
    <location>
        <begin position="58"/>
        <end position="111"/>
    </location>
</feature>
<accession>A0A0K8RQN9</accession>
<dbReference type="AlphaFoldDB" id="A0A0K8RQN9"/>
<dbReference type="Gene3D" id="4.10.410.10">
    <property type="entry name" value="Pancreatic trypsin inhibitor Kunitz domain"/>
    <property type="match status" value="4"/>
</dbReference>
<dbReference type="InterPro" id="IPR002223">
    <property type="entry name" value="Kunitz_BPTI"/>
</dbReference>
<feature type="domain" description="BPTI/Kunitz inhibitor" evidence="4">
    <location>
        <begin position="119"/>
        <end position="170"/>
    </location>
</feature>
<dbReference type="PANTHER" id="PTHR10083">
    <property type="entry name" value="KUNITZ-TYPE PROTEASE INHIBITOR-RELATED"/>
    <property type="match status" value="1"/>
</dbReference>
<dbReference type="GO" id="GO:0005615">
    <property type="term" value="C:extracellular space"/>
    <property type="evidence" value="ECO:0007669"/>
    <property type="project" value="TreeGrafter"/>
</dbReference>
<dbReference type="EMBL" id="GADI01000401">
    <property type="protein sequence ID" value="JAA73407.1"/>
    <property type="molecule type" value="mRNA"/>
</dbReference>
<feature type="domain" description="BPTI/Kunitz inhibitor" evidence="4">
    <location>
        <begin position="281"/>
        <end position="344"/>
    </location>
</feature>
<organism evidence="5">
    <name type="scientific">Ixodes ricinus</name>
    <name type="common">Common tick</name>
    <name type="synonym">Acarus ricinus</name>
    <dbReference type="NCBI Taxonomy" id="34613"/>
    <lineage>
        <taxon>Eukaryota</taxon>
        <taxon>Metazoa</taxon>
        <taxon>Ecdysozoa</taxon>
        <taxon>Arthropoda</taxon>
        <taxon>Chelicerata</taxon>
        <taxon>Arachnida</taxon>
        <taxon>Acari</taxon>
        <taxon>Parasitiformes</taxon>
        <taxon>Ixodida</taxon>
        <taxon>Ixodoidea</taxon>
        <taxon>Ixodidae</taxon>
        <taxon>Ixodinae</taxon>
        <taxon>Ixodes</taxon>
    </lineage>
</organism>
<name>A0A0K8RQN9_IXORI</name>
<evidence type="ECO:0000313" key="5">
    <source>
        <dbReference type="EMBL" id="JAA73407.1"/>
    </source>
</evidence>
<sequence length="355" mass="41385">TEDSDKNSHQHFYYLGSKVHLVVRKPSHRQACESFNSESSLLRSCSASCQSATMVDVCSLDPVTGSGNDRHDAWFYDWRTGVCLETKFEYSDEDSYEQNYFVNEEQCNSKCRRSVPNQCFDDPRNLGGENDIQKWTYNYTSTQCVPFRWTKGRWPDRNTFISKEQCIKTCKIPDLGICGYGFHKECKHGDDLYIRYNHQKQVCEILQPDECPIHGNAFYTFRACYQRCGRFVENKCKLPIQNMSFCSEVQTRYGYNTKTSRCEQFQGCEDSGNSFPSAEACWNTCAKASKHRCVQEPDYKFPGVFKKYYYDIRHNKCKSKRLFRGYVSGNSNLFKTMEDCEATCMATYKYEPDPL</sequence>
<protein>
    <submittedName>
        <fullName evidence="5">Putative salivary kunitz domain protein</fullName>
    </submittedName>
</protein>
<dbReference type="Pfam" id="PF00014">
    <property type="entry name" value="Kunitz_BPTI"/>
    <property type="match status" value="4"/>
</dbReference>
<reference evidence="5" key="1">
    <citation type="submission" date="2012-12" db="EMBL/GenBank/DDBJ databases">
        <title>Identification and characterization of a phenylalanine ammonia-lyase gene family in Isatis indigotica Fort.</title>
        <authorList>
            <person name="Liu Q."/>
            <person name="Chen J."/>
            <person name="Zhou X."/>
            <person name="Di P."/>
            <person name="Xiao Y."/>
            <person name="Xuan H."/>
            <person name="Zhang L."/>
            <person name="Chen W."/>
        </authorList>
    </citation>
    <scope>NUCLEOTIDE SEQUENCE</scope>
    <source>
        <tissue evidence="5">Salivary gland</tissue>
    </source>
</reference>
<dbReference type="SUPFAM" id="SSF57362">
    <property type="entry name" value="BPTI-like"/>
    <property type="match status" value="4"/>
</dbReference>
<evidence type="ECO:0000259" key="4">
    <source>
        <dbReference type="PROSITE" id="PS50279"/>
    </source>
</evidence>
<feature type="domain" description="BPTI/Kunitz inhibitor" evidence="4">
    <location>
        <begin position="236"/>
        <end position="285"/>
    </location>
</feature>
<dbReference type="InterPro" id="IPR050098">
    <property type="entry name" value="TFPI/VKTCI-like"/>
</dbReference>
<dbReference type="PANTHER" id="PTHR10083:SF374">
    <property type="entry name" value="BPTI_KUNITZ INHIBITOR DOMAIN-CONTAINING PROTEIN"/>
    <property type="match status" value="1"/>
</dbReference>
<dbReference type="GO" id="GO:0004867">
    <property type="term" value="F:serine-type endopeptidase inhibitor activity"/>
    <property type="evidence" value="ECO:0007669"/>
    <property type="project" value="UniProtKB-KW"/>
</dbReference>
<evidence type="ECO:0000256" key="2">
    <source>
        <dbReference type="ARBA" id="ARBA00022900"/>
    </source>
</evidence>
<keyword evidence="3" id="KW-1015">Disulfide bond</keyword>
<dbReference type="PROSITE" id="PS50279">
    <property type="entry name" value="BPTI_KUNITZ_2"/>
    <property type="match status" value="4"/>
</dbReference>
<evidence type="ECO:0000256" key="3">
    <source>
        <dbReference type="ARBA" id="ARBA00023157"/>
    </source>
</evidence>
<keyword evidence="1" id="KW-0646">Protease inhibitor</keyword>
<dbReference type="InterPro" id="IPR036880">
    <property type="entry name" value="Kunitz_BPTI_sf"/>
</dbReference>
<dbReference type="SMART" id="SM00131">
    <property type="entry name" value="KU"/>
    <property type="match status" value="4"/>
</dbReference>
<feature type="non-terminal residue" evidence="5">
    <location>
        <position position="1"/>
    </location>
</feature>
<proteinExistence type="evidence at transcript level"/>
<keyword evidence="2" id="KW-0722">Serine protease inhibitor</keyword>
<evidence type="ECO:0000256" key="1">
    <source>
        <dbReference type="ARBA" id="ARBA00022690"/>
    </source>
</evidence>